<feature type="domain" description="Calcineurin-like phosphoesterase C-terminal" evidence="1">
    <location>
        <begin position="50"/>
        <end position="131"/>
    </location>
</feature>
<proteinExistence type="predicted"/>
<reference evidence="2 3" key="1">
    <citation type="submission" date="2020-12" db="EMBL/GenBank/DDBJ databases">
        <title>Bacterial novel species Adhaeribacter sp. BT258 isolated from soil.</title>
        <authorList>
            <person name="Jung H.-Y."/>
        </authorList>
    </citation>
    <scope>NUCLEOTIDE SEQUENCE [LARGE SCALE GENOMIC DNA]</scope>
    <source>
        <strain evidence="2 3">BT258</strain>
    </source>
</reference>
<accession>A0ABS1BZ98</accession>
<comment type="caution">
    <text evidence="2">The sequence shown here is derived from an EMBL/GenBank/DDBJ whole genome shotgun (WGS) entry which is preliminary data.</text>
</comment>
<organism evidence="2 3">
    <name type="scientific">Adhaeribacter terrigena</name>
    <dbReference type="NCBI Taxonomy" id="2793070"/>
    <lineage>
        <taxon>Bacteria</taxon>
        <taxon>Pseudomonadati</taxon>
        <taxon>Bacteroidota</taxon>
        <taxon>Cytophagia</taxon>
        <taxon>Cytophagales</taxon>
        <taxon>Hymenobacteraceae</taxon>
        <taxon>Adhaeribacter</taxon>
    </lineage>
</organism>
<evidence type="ECO:0000259" key="1">
    <source>
        <dbReference type="Pfam" id="PF16370"/>
    </source>
</evidence>
<evidence type="ECO:0000313" key="3">
    <source>
        <dbReference type="Proteomes" id="UP000644147"/>
    </source>
</evidence>
<protein>
    <submittedName>
        <fullName evidence="2">Calcineurin-like phosphoesterase C-terminal domain-containing protein</fullName>
    </submittedName>
</protein>
<name>A0ABS1BZ98_9BACT</name>
<gene>
    <name evidence="2" type="ORF">I5M27_05815</name>
</gene>
<dbReference type="InterPro" id="IPR032288">
    <property type="entry name" value="Metallophos_C"/>
</dbReference>
<sequence length="135" mass="15784">MAGRQHAGKLCCRCTHRYFYGLRPAGNYGRQSRFHKRRTCSQYQTAERSGSNGTPGGYGVYEVNGSEIQWNYKRTNLLREHQLRVYPVGKVKDKPEYFATNVWNWDPEWKVEWLEDGRKMGKMQCETGLDPLSVE</sequence>
<keyword evidence="3" id="KW-1185">Reference proteome</keyword>
<dbReference type="Proteomes" id="UP000644147">
    <property type="component" value="Unassembled WGS sequence"/>
</dbReference>
<evidence type="ECO:0000313" key="2">
    <source>
        <dbReference type="EMBL" id="MBK0402493.1"/>
    </source>
</evidence>
<dbReference type="Pfam" id="PF16370">
    <property type="entry name" value="MetallophosC"/>
    <property type="match status" value="1"/>
</dbReference>
<dbReference type="EMBL" id="JAEHFX010000002">
    <property type="protein sequence ID" value="MBK0402493.1"/>
    <property type="molecule type" value="Genomic_DNA"/>
</dbReference>